<organism evidence="3 4">
    <name type="scientific">Haliangium ochraceum (strain DSM 14365 / JCM 11303 / SMP-2)</name>
    <dbReference type="NCBI Taxonomy" id="502025"/>
    <lineage>
        <taxon>Bacteria</taxon>
        <taxon>Pseudomonadati</taxon>
        <taxon>Myxococcota</taxon>
        <taxon>Polyangia</taxon>
        <taxon>Haliangiales</taxon>
        <taxon>Kofleriaceae</taxon>
        <taxon>Haliangium</taxon>
    </lineage>
</organism>
<accession>D0LRF8</accession>
<dbReference type="eggNOG" id="COG4932">
    <property type="taxonomic scope" value="Bacteria"/>
</dbReference>
<evidence type="ECO:0000256" key="2">
    <source>
        <dbReference type="SAM" id="SignalP"/>
    </source>
</evidence>
<dbReference type="AlphaFoldDB" id="D0LRF8"/>
<evidence type="ECO:0000313" key="3">
    <source>
        <dbReference type="EMBL" id="ACY17186.1"/>
    </source>
</evidence>
<dbReference type="Gene3D" id="2.60.40.1120">
    <property type="entry name" value="Carboxypeptidase-like, regulatory domain"/>
    <property type="match status" value="2"/>
</dbReference>
<dbReference type="KEGG" id="hoh:Hoch_4695"/>
<dbReference type="GO" id="GO:0030246">
    <property type="term" value="F:carbohydrate binding"/>
    <property type="evidence" value="ECO:0007669"/>
    <property type="project" value="InterPro"/>
</dbReference>
<protein>
    <recommendedName>
        <fullName evidence="5">PEGA domain protein</fullName>
    </recommendedName>
</protein>
<evidence type="ECO:0008006" key="5">
    <source>
        <dbReference type="Google" id="ProtNLM"/>
    </source>
</evidence>
<feature type="region of interest" description="Disordered" evidence="1">
    <location>
        <begin position="114"/>
        <end position="135"/>
    </location>
</feature>
<dbReference type="SUPFAM" id="SSF49452">
    <property type="entry name" value="Starch-binding domain-like"/>
    <property type="match status" value="1"/>
</dbReference>
<dbReference type="InterPro" id="IPR013784">
    <property type="entry name" value="Carb-bd-like_fold"/>
</dbReference>
<keyword evidence="4" id="KW-1185">Reference proteome</keyword>
<dbReference type="RefSeq" id="WP_012829784.1">
    <property type="nucleotide sequence ID" value="NC_013440.1"/>
</dbReference>
<feature type="signal peptide" evidence="2">
    <location>
        <begin position="1"/>
        <end position="28"/>
    </location>
</feature>
<evidence type="ECO:0000256" key="1">
    <source>
        <dbReference type="SAM" id="MobiDB-lite"/>
    </source>
</evidence>
<reference evidence="3 4" key="1">
    <citation type="journal article" date="2010" name="Stand. Genomic Sci.">
        <title>Complete genome sequence of Haliangium ochraceum type strain (SMP-2).</title>
        <authorList>
            <consortium name="US DOE Joint Genome Institute (JGI-PGF)"/>
            <person name="Ivanova N."/>
            <person name="Daum C."/>
            <person name="Lang E."/>
            <person name="Abt B."/>
            <person name="Kopitz M."/>
            <person name="Saunders E."/>
            <person name="Lapidus A."/>
            <person name="Lucas S."/>
            <person name="Glavina Del Rio T."/>
            <person name="Nolan M."/>
            <person name="Tice H."/>
            <person name="Copeland A."/>
            <person name="Cheng J.F."/>
            <person name="Chen F."/>
            <person name="Bruce D."/>
            <person name="Goodwin L."/>
            <person name="Pitluck S."/>
            <person name="Mavromatis K."/>
            <person name="Pati A."/>
            <person name="Mikhailova N."/>
            <person name="Chen A."/>
            <person name="Palaniappan K."/>
            <person name="Land M."/>
            <person name="Hauser L."/>
            <person name="Chang Y.J."/>
            <person name="Jeffries C.D."/>
            <person name="Detter J.C."/>
            <person name="Brettin T."/>
            <person name="Rohde M."/>
            <person name="Goker M."/>
            <person name="Bristow J."/>
            <person name="Markowitz V."/>
            <person name="Eisen J.A."/>
            <person name="Hugenholtz P."/>
            <person name="Kyrpides N.C."/>
            <person name="Klenk H.P."/>
        </authorList>
    </citation>
    <scope>NUCLEOTIDE SEQUENCE [LARGE SCALE GENOMIC DNA]</scope>
    <source>
        <strain evidence="4">DSM 14365 / CIP 107738 / JCM 11303 / AJ 13395 / SMP-2</strain>
    </source>
</reference>
<dbReference type="SUPFAM" id="SSF49464">
    <property type="entry name" value="Carboxypeptidase regulatory domain-like"/>
    <property type="match status" value="1"/>
</dbReference>
<keyword evidence="2" id="KW-0732">Signal</keyword>
<sequence length="509" mass="52516">MRPRLALMFSRWSALLAAAGLVTPSLWSANTGRAVADPLPLALARDALPGGHRVGSAEPADAPIALSAGAGLGLASGVLGSDHQHLRLLGSLAASVTPLPWLSLGLRIDGRRDQHSGLASTDPNAPDSEGSDDSLVGEPRLLVQARTPLSPDWHLGARLTAWFPGADAPSLVPAATTVDLAAQVSYAPPRSPLRVSAALGYRLDRSAESAEGSDALSAADRLSLGVSEFDAALLGVGASYALGRTALLAEWSWDRLLGDGAPSTGAMRVSGGVRVAVNRDWSAELVVEGLLSDLPTAAPGDPLAPYEPRVTATLGLSARFGRGPAPGPASAASDSTEAEAEAERGAVTGTLRSSAGEPLAEVTIALLGPEGSRSETRTDAEGGFRFEDVAPGPVTLAVDADGYQPVRRALTLRPGTPAEVAFQLQEALPSGQLRGFVRSFRGQPIAASLVVEPLGETFTADADGAFEIDLAPGKYRVIVSAPGFRQQRRAIVVEEGGVVILNVDLRRGR</sequence>
<gene>
    <name evidence="3" type="ordered locus">Hoch_4695</name>
</gene>
<feature type="compositionally biased region" description="Low complexity" evidence="1">
    <location>
        <begin position="319"/>
        <end position="335"/>
    </location>
</feature>
<dbReference type="Proteomes" id="UP000001880">
    <property type="component" value="Chromosome"/>
</dbReference>
<dbReference type="InterPro" id="IPR008969">
    <property type="entry name" value="CarboxyPept-like_regulatory"/>
</dbReference>
<dbReference type="Pfam" id="PF13620">
    <property type="entry name" value="CarboxypepD_reg"/>
    <property type="match status" value="2"/>
</dbReference>
<dbReference type="EMBL" id="CP001804">
    <property type="protein sequence ID" value="ACY17186.1"/>
    <property type="molecule type" value="Genomic_DNA"/>
</dbReference>
<dbReference type="HOGENOM" id="CLU_535029_0_0_7"/>
<proteinExistence type="predicted"/>
<dbReference type="STRING" id="502025.Hoch_4695"/>
<name>D0LRF8_HALO1</name>
<feature type="region of interest" description="Disordered" evidence="1">
    <location>
        <begin position="319"/>
        <end position="353"/>
    </location>
</feature>
<evidence type="ECO:0000313" key="4">
    <source>
        <dbReference type="Proteomes" id="UP000001880"/>
    </source>
</evidence>
<feature type="chain" id="PRO_5003010525" description="PEGA domain protein" evidence="2">
    <location>
        <begin position="29"/>
        <end position="509"/>
    </location>
</feature>